<comment type="caution">
    <text evidence="2">The sequence shown here is derived from an EMBL/GenBank/DDBJ whole genome shotgun (WGS) entry which is preliminary data.</text>
</comment>
<dbReference type="Proteomes" id="UP000441102">
    <property type="component" value="Unassembled WGS sequence"/>
</dbReference>
<gene>
    <name evidence="2" type="ORF">F9L06_26090</name>
</gene>
<reference evidence="2 3" key="1">
    <citation type="submission" date="2019-09" db="EMBL/GenBank/DDBJ databases">
        <title>Taxonomic organization of the family Brucellaceae based on a phylogenomic approach.</title>
        <authorList>
            <person name="Leclercq S."/>
            <person name="Cloeckaert A."/>
            <person name="Zygmunt M.S."/>
        </authorList>
    </citation>
    <scope>NUCLEOTIDE SEQUENCE [LARGE SCALE GENOMIC DNA]</scope>
    <source>
        <strain evidence="2 3">CCUG 34461</strain>
    </source>
</reference>
<feature type="domain" description="Spore protein YkvP/CgeB glycosyl transferase-like" evidence="1">
    <location>
        <begin position="186"/>
        <end position="236"/>
    </location>
</feature>
<dbReference type="InterPro" id="IPR055259">
    <property type="entry name" value="YkvP/CgeB_Glyco_trans-like"/>
</dbReference>
<organism evidence="2 3">
    <name type="scientific">Brucella anthropi</name>
    <name type="common">Ochrobactrum anthropi</name>
    <dbReference type="NCBI Taxonomy" id="529"/>
    <lineage>
        <taxon>Bacteria</taxon>
        <taxon>Pseudomonadati</taxon>
        <taxon>Pseudomonadota</taxon>
        <taxon>Alphaproteobacteria</taxon>
        <taxon>Hyphomicrobiales</taxon>
        <taxon>Brucellaceae</taxon>
        <taxon>Brucella/Ochrobactrum group</taxon>
        <taxon>Brucella</taxon>
    </lineage>
</organism>
<name>A0A6I0DEH1_BRUAN</name>
<protein>
    <submittedName>
        <fullName evidence="2">Glycosyltransferase family 1 protein</fullName>
    </submittedName>
</protein>
<dbReference type="GO" id="GO:0016740">
    <property type="term" value="F:transferase activity"/>
    <property type="evidence" value="ECO:0007669"/>
    <property type="project" value="UniProtKB-KW"/>
</dbReference>
<evidence type="ECO:0000259" key="1">
    <source>
        <dbReference type="Pfam" id="PF13524"/>
    </source>
</evidence>
<accession>A0A6I0DEH1</accession>
<dbReference type="AlphaFoldDB" id="A0A6I0DEH1"/>
<keyword evidence="2" id="KW-0808">Transferase</keyword>
<evidence type="ECO:0000313" key="2">
    <source>
        <dbReference type="EMBL" id="KAB2788085.1"/>
    </source>
</evidence>
<proteinExistence type="predicted"/>
<evidence type="ECO:0000313" key="3">
    <source>
        <dbReference type="Proteomes" id="UP000441102"/>
    </source>
</evidence>
<dbReference type="Pfam" id="PF13524">
    <property type="entry name" value="Glyco_trans_1_2"/>
    <property type="match status" value="1"/>
</dbReference>
<sequence length="296" mass="33869">MKARVACLGHRVYFENHFCELKSRFFDVAWFDYDHFSNTVYRDIRAYRPDVTLIYRPELHKATDLVSISGYKIGFSTEPLPKMAIDGTIKTSSETDRRLAMISQLEKAGYNRIYHYDKGSKSFIELKGLPIDDYAVIPVNTNYFNPSRIPKPKWDILFLGKATERRSRILSRLKNHNVSFLWIEHGVSGSELGKLFKRSRCILNIHADDIQALAPRVYLAAACGVPVLTDPTGDADFPFSRLVRTVNMDELSIDLVMSNVNDVKSSGVLSDRDYLEKCLDDISVERFLMNAINKII</sequence>
<dbReference type="RefSeq" id="WP_151577279.1">
    <property type="nucleotide sequence ID" value="NZ_WBWX01000026.1"/>
</dbReference>
<dbReference type="EMBL" id="WBWX01000026">
    <property type="protein sequence ID" value="KAB2788085.1"/>
    <property type="molecule type" value="Genomic_DNA"/>
</dbReference>